<dbReference type="AlphaFoldDB" id="A0AA39HWB4"/>
<protein>
    <submittedName>
        <fullName evidence="2">Uncharacterized protein</fullName>
    </submittedName>
</protein>
<sequence length="127" mass="15189">MCCSKKRSSFSSKNKQPPEKKPAEDDATGADWKPVLTHNKLMQMIQRLKERRKARKRIAEEEKQYIEFRRKELLARNRGFGLTSTKRGRPSALSDFPCRRYKSFDCPYCRFRIRLNKLCRRFDVRAN</sequence>
<feature type="region of interest" description="Disordered" evidence="1">
    <location>
        <begin position="1"/>
        <end position="32"/>
    </location>
</feature>
<reference evidence="2" key="1">
    <citation type="submission" date="2023-06" db="EMBL/GenBank/DDBJ databases">
        <title>Genomic analysis of the entomopathogenic nematode Steinernema hermaphroditum.</title>
        <authorList>
            <person name="Schwarz E.M."/>
            <person name="Heppert J.K."/>
            <person name="Baniya A."/>
            <person name="Schwartz H.T."/>
            <person name="Tan C.-H."/>
            <person name="Antoshechkin I."/>
            <person name="Sternberg P.W."/>
            <person name="Goodrich-Blair H."/>
            <person name="Dillman A.R."/>
        </authorList>
    </citation>
    <scope>NUCLEOTIDE SEQUENCE</scope>
    <source>
        <strain evidence="2">PS9179</strain>
        <tissue evidence="2">Whole animal</tissue>
    </source>
</reference>
<gene>
    <name evidence="2" type="ORF">QR680_006681</name>
</gene>
<evidence type="ECO:0000313" key="2">
    <source>
        <dbReference type="EMBL" id="KAK0413242.1"/>
    </source>
</evidence>
<name>A0AA39HWB4_9BILA</name>
<comment type="caution">
    <text evidence="2">The sequence shown here is derived from an EMBL/GenBank/DDBJ whole genome shotgun (WGS) entry which is preliminary data.</text>
</comment>
<organism evidence="2 3">
    <name type="scientific">Steinernema hermaphroditum</name>
    <dbReference type="NCBI Taxonomy" id="289476"/>
    <lineage>
        <taxon>Eukaryota</taxon>
        <taxon>Metazoa</taxon>
        <taxon>Ecdysozoa</taxon>
        <taxon>Nematoda</taxon>
        <taxon>Chromadorea</taxon>
        <taxon>Rhabditida</taxon>
        <taxon>Tylenchina</taxon>
        <taxon>Panagrolaimomorpha</taxon>
        <taxon>Strongyloidoidea</taxon>
        <taxon>Steinernematidae</taxon>
        <taxon>Steinernema</taxon>
    </lineage>
</organism>
<keyword evidence="3" id="KW-1185">Reference proteome</keyword>
<proteinExistence type="predicted"/>
<accession>A0AA39HWB4</accession>
<dbReference type="Proteomes" id="UP001175271">
    <property type="component" value="Unassembled WGS sequence"/>
</dbReference>
<evidence type="ECO:0000313" key="3">
    <source>
        <dbReference type="Proteomes" id="UP001175271"/>
    </source>
</evidence>
<evidence type="ECO:0000256" key="1">
    <source>
        <dbReference type="SAM" id="MobiDB-lite"/>
    </source>
</evidence>
<dbReference type="EMBL" id="JAUCMV010000003">
    <property type="protein sequence ID" value="KAK0413242.1"/>
    <property type="molecule type" value="Genomic_DNA"/>
</dbReference>